<feature type="domain" description="Glucose receptor Git3-like N-terminal" evidence="7">
    <location>
        <begin position="50"/>
        <end position="278"/>
    </location>
</feature>
<dbReference type="InterPro" id="IPR023041">
    <property type="entry name" value="Glucose_rcpt_Git3-like_N"/>
</dbReference>
<proteinExistence type="predicted"/>
<dbReference type="Pfam" id="PF11710">
    <property type="entry name" value="Git3"/>
    <property type="match status" value="1"/>
</dbReference>
<dbReference type="GO" id="GO:0005536">
    <property type="term" value="F:D-glucose binding"/>
    <property type="evidence" value="ECO:0007669"/>
    <property type="project" value="EnsemblFungi"/>
</dbReference>
<evidence type="ECO:0000313" key="9">
    <source>
        <dbReference type="EMBL" id="CCF58814.1"/>
    </source>
</evidence>
<dbReference type="GeneID" id="13884282"/>
<dbReference type="GO" id="GO:0007124">
    <property type="term" value="P:pseudohyphal growth"/>
    <property type="evidence" value="ECO:0007669"/>
    <property type="project" value="EnsemblFungi"/>
</dbReference>
<evidence type="ECO:0000256" key="1">
    <source>
        <dbReference type="ARBA" id="ARBA00004141"/>
    </source>
</evidence>
<feature type="transmembrane region" description="Helical" evidence="6">
    <location>
        <begin position="128"/>
        <end position="152"/>
    </location>
</feature>
<evidence type="ECO:0000259" key="8">
    <source>
        <dbReference type="Pfam" id="PF11970"/>
    </source>
</evidence>
<protein>
    <recommendedName>
        <fullName evidence="11">G-protein coupled receptors family 1 profile domain-containing protein</fullName>
    </recommendedName>
</protein>
<feature type="compositionally biased region" description="Polar residues" evidence="5">
    <location>
        <begin position="759"/>
        <end position="775"/>
    </location>
</feature>
<reference evidence="9 10" key="1">
    <citation type="journal article" date="2011" name="Proc. Natl. Acad. Sci. U.S.A.">
        <title>Evolutionary erosion of yeast sex chromosomes by mating-type switching accidents.</title>
        <authorList>
            <person name="Gordon J.L."/>
            <person name="Armisen D."/>
            <person name="Proux-Wera E."/>
            <person name="Oheigeartaigh S.S."/>
            <person name="Byrne K.P."/>
            <person name="Wolfe K.H."/>
        </authorList>
    </citation>
    <scope>NUCLEOTIDE SEQUENCE [LARGE SCALE GENOMIC DNA]</scope>
    <source>
        <strain evidence="10">ATCC 22294 / BCRC 22015 / CBS 2517 / CECT 1963 / NBRC 1671 / NRRL Y-8276</strain>
    </source>
</reference>
<dbReference type="HOGENOM" id="CLU_314960_0_0_1"/>
<dbReference type="AlphaFoldDB" id="H2AWR4"/>
<evidence type="ECO:0008006" key="11">
    <source>
        <dbReference type="Google" id="ProtNLM"/>
    </source>
</evidence>
<dbReference type="GO" id="GO:0009731">
    <property type="term" value="P:detection of sucrose stimulus"/>
    <property type="evidence" value="ECO:0007669"/>
    <property type="project" value="EnsemblFungi"/>
</dbReference>
<dbReference type="RefSeq" id="XP_003957949.1">
    <property type="nucleotide sequence ID" value="XM_003957900.1"/>
</dbReference>
<sequence length="804" mass="94158">MKQPSVFSTSFLLFERNEGSSKRVLNTTTVNQALGLPGMFSTFTDSEFLNLRVIAIVASFLSMFVGVISIFLLHNVDRRKRLFRHDLIMFLIICDFLKAMILAIYPIVILANISAYANPVFYNTLGWFTAYAIEGADIAIMFFDLHFALLIFKPNWKWRNNKTQNMEGGLFKYRNVIWPVTILFPSIMASLTFINFNVINREKFHTNVNVVLDNNHFNFKDEPREGGFKPLSAWSYLPATPMYYKYFLSWGPRYVLIASIFTIYISIYIYVHRESKKIKEQLTEFNIPEKEASLPPLHYMPDQPFAYNFKIFFQRFVAAPMRKVSRSIRNFFLLSLEVDSDDSLLTSTKSYPISNLSSPDSMTFRTNDTFEKSDPNNFHTNHRRLSYHDNNLAKSIDDDILASPNDKRVFVPQHKTNGMASSIENSEAESDKLVEVRKEFQRQIYFKMKERRRQIQKNLRAIFIYPCSYIAIWLFPILADISQSHHEIIHGPIVWLSYLDTFIRPLSCMIHCIVFILRERPWNLAWSAVERDRLIEKYILKGKIDEDEMIELLNGEHGKKGWFYRTKWDAAISWKYERNFFKRSLWYLGRFLRNIFSFKWDYTSPFDNEEFWNNKYFTKDNRITSLSTLSPFVNTDKGITTLHSLRSLDSTCSSNQKAILNANNWGPKVPLRWRLIHMMPMLHGIDLDGVNKILKERYDDDVFVIPGLDVALNRDARSQATGKQQEHNFKNNLKIEVQNMKDYSTFHKGSQEDIEMTDLGNSQGTPDNFNNFRNTGNREDIETGEKEEEEEEGEIDLLAFLNGP</sequence>
<feature type="compositionally biased region" description="Acidic residues" evidence="5">
    <location>
        <begin position="785"/>
        <end position="795"/>
    </location>
</feature>
<comment type="subcellular location">
    <subcellularLocation>
        <location evidence="1">Membrane</location>
        <topology evidence="1">Multi-pass membrane protein</topology>
    </subcellularLocation>
</comment>
<dbReference type="Pfam" id="PF11970">
    <property type="entry name" value="GPR_Gpa2_C"/>
    <property type="match status" value="1"/>
</dbReference>
<name>H2AWR4_KAZAF</name>
<feature type="transmembrane region" description="Helical" evidence="6">
    <location>
        <begin position="173"/>
        <end position="194"/>
    </location>
</feature>
<feature type="domain" description="G protein-coupled receptor GPR1/2/3 C-terminal" evidence="8">
    <location>
        <begin position="449"/>
        <end position="523"/>
    </location>
</feature>
<organism evidence="9 10">
    <name type="scientific">Kazachstania africana (strain ATCC 22294 / BCRC 22015 / CBS 2517 / CECT 1963 / NBRC 1671 / NRRL Y-8276)</name>
    <name type="common">Yeast</name>
    <name type="synonym">Kluyveromyces africanus</name>
    <dbReference type="NCBI Taxonomy" id="1071382"/>
    <lineage>
        <taxon>Eukaryota</taxon>
        <taxon>Fungi</taxon>
        <taxon>Dikarya</taxon>
        <taxon>Ascomycota</taxon>
        <taxon>Saccharomycotina</taxon>
        <taxon>Saccharomycetes</taxon>
        <taxon>Saccharomycetales</taxon>
        <taxon>Saccharomycetaceae</taxon>
        <taxon>Kazachstania</taxon>
    </lineage>
</organism>
<feature type="transmembrane region" description="Helical" evidence="6">
    <location>
        <begin position="458"/>
        <end position="475"/>
    </location>
</feature>
<dbReference type="GO" id="GO:0009745">
    <property type="term" value="P:sucrose mediated signaling"/>
    <property type="evidence" value="ECO:0007669"/>
    <property type="project" value="EnsemblFungi"/>
</dbReference>
<dbReference type="eggNOG" id="ENOG502QU8E">
    <property type="taxonomic scope" value="Eukaryota"/>
</dbReference>
<dbReference type="InParanoid" id="H2AWR4"/>
<feature type="transmembrane region" description="Helical" evidence="6">
    <location>
        <begin position="254"/>
        <end position="271"/>
    </location>
</feature>
<dbReference type="GO" id="GO:0010255">
    <property type="term" value="P:glucose mediated signaling pathway"/>
    <property type="evidence" value="ECO:0007669"/>
    <property type="project" value="EnsemblFungi"/>
</dbReference>
<dbReference type="Proteomes" id="UP000005220">
    <property type="component" value="Chromosome 6"/>
</dbReference>
<evidence type="ECO:0000256" key="3">
    <source>
        <dbReference type="ARBA" id="ARBA00022989"/>
    </source>
</evidence>
<dbReference type="PANTHER" id="PTHR23112">
    <property type="entry name" value="G PROTEIN-COUPLED RECEPTOR 157-RELATED"/>
    <property type="match status" value="1"/>
</dbReference>
<dbReference type="PANTHER" id="PTHR23112:SF37">
    <property type="entry name" value="G PROTEIN-COUPLED RECEPTOR GPR1"/>
    <property type="match status" value="1"/>
</dbReference>
<dbReference type="InterPro" id="IPR022596">
    <property type="entry name" value="GPR1/2/3_C"/>
</dbReference>
<dbReference type="GO" id="GO:0007189">
    <property type="term" value="P:adenylate cyclase-activating G protein-coupled receptor signaling pathway"/>
    <property type="evidence" value="ECO:0007669"/>
    <property type="project" value="TreeGrafter"/>
</dbReference>
<dbReference type="GO" id="GO:0004930">
    <property type="term" value="F:G protein-coupled receptor activity"/>
    <property type="evidence" value="ECO:0007669"/>
    <property type="project" value="EnsemblFungi"/>
</dbReference>
<evidence type="ECO:0000256" key="5">
    <source>
        <dbReference type="SAM" id="MobiDB-lite"/>
    </source>
</evidence>
<accession>H2AWR4</accession>
<dbReference type="GO" id="GO:0005886">
    <property type="term" value="C:plasma membrane"/>
    <property type="evidence" value="ECO:0007669"/>
    <property type="project" value="EnsemblFungi"/>
</dbReference>
<feature type="transmembrane region" description="Helical" evidence="6">
    <location>
        <begin position="53"/>
        <end position="75"/>
    </location>
</feature>
<dbReference type="STRING" id="1071382.H2AWR4"/>
<dbReference type="FunCoup" id="H2AWR4">
    <property type="interactions" value="188"/>
</dbReference>
<dbReference type="KEGG" id="kaf:KAFR_0F02170"/>
<dbReference type="GO" id="GO:0001403">
    <property type="term" value="P:invasive growth in response to glucose limitation"/>
    <property type="evidence" value="ECO:0007669"/>
    <property type="project" value="EnsemblFungi"/>
</dbReference>
<keyword evidence="10" id="KW-1185">Reference proteome</keyword>
<evidence type="ECO:0000256" key="6">
    <source>
        <dbReference type="SAM" id="Phobius"/>
    </source>
</evidence>
<evidence type="ECO:0000313" key="10">
    <source>
        <dbReference type="Proteomes" id="UP000005220"/>
    </source>
</evidence>
<keyword evidence="2 6" id="KW-0812">Transmembrane</keyword>
<evidence type="ECO:0000259" key="7">
    <source>
        <dbReference type="Pfam" id="PF11710"/>
    </source>
</evidence>
<keyword evidence="3 6" id="KW-1133">Transmembrane helix</keyword>
<evidence type="ECO:0000256" key="2">
    <source>
        <dbReference type="ARBA" id="ARBA00022692"/>
    </source>
</evidence>
<dbReference type="OrthoDB" id="5368598at2759"/>
<dbReference type="EMBL" id="HE650826">
    <property type="protein sequence ID" value="CCF58814.1"/>
    <property type="molecule type" value="Genomic_DNA"/>
</dbReference>
<feature type="transmembrane region" description="Helical" evidence="6">
    <location>
        <begin position="87"/>
        <end position="108"/>
    </location>
</feature>
<evidence type="ECO:0000256" key="4">
    <source>
        <dbReference type="ARBA" id="ARBA00023136"/>
    </source>
</evidence>
<gene>
    <name evidence="9" type="primary">KAFR0F02170</name>
    <name evidence="9" type="ORF">KAFR_0F02170</name>
</gene>
<keyword evidence="4 6" id="KW-0472">Membrane</keyword>
<feature type="region of interest" description="Disordered" evidence="5">
    <location>
        <begin position="759"/>
        <end position="795"/>
    </location>
</feature>